<dbReference type="EMBL" id="BSXT01001239">
    <property type="protein sequence ID" value="GMF40347.1"/>
    <property type="molecule type" value="Genomic_DNA"/>
</dbReference>
<evidence type="ECO:0000259" key="1">
    <source>
        <dbReference type="Pfam" id="PF03184"/>
    </source>
</evidence>
<gene>
    <name evidence="2" type="ORF">Pfra01_001235800</name>
</gene>
<comment type="caution">
    <text evidence="2">The sequence shown here is derived from an EMBL/GenBank/DDBJ whole genome shotgun (WGS) entry which is preliminary data.</text>
</comment>
<dbReference type="AlphaFoldDB" id="A0A9W6XJ26"/>
<dbReference type="OrthoDB" id="124547at2759"/>
<evidence type="ECO:0000313" key="3">
    <source>
        <dbReference type="Proteomes" id="UP001165121"/>
    </source>
</evidence>
<accession>A0A9W6XJ26</accession>
<dbReference type="Pfam" id="PF03184">
    <property type="entry name" value="DDE_1"/>
    <property type="match status" value="1"/>
</dbReference>
<protein>
    <submittedName>
        <fullName evidence="2">Unnamed protein product</fullName>
    </submittedName>
</protein>
<name>A0A9W6XJ26_9STRA</name>
<dbReference type="InterPro" id="IPR004875">
    <property type="entry name" value="DDE_SF_endonuclease_dom"/>
</dbReference>
<dbReference type="Proteomes" id="UP001165121">
    <property type="component" value="Unassembled WGS sequence"/>
</dbReference>
<proteinExistence type="predicted"/>
<keyword evidence="3" id="KW-1185">Reference proteome</keyword>
<feature type="domain" description="DDE-1" evidence="1">
    <location>
        <begin position="2"/>
        <end position="46"/>
    </location>
</feature>
<organism evidence="2 3">
    <name type="scientific">Phytophthora fragariaefolia</name>
    <dbReference type="NCBI Taxonomy" id="1490495"/>
    <lineage>
        <taxon>Eukaryota</taxon>
        <taxon>Sar</taxon>
        <taxon>Stramenopiles</taxon>
        <taxon>Oomycota</taxon>
        <taxon>Peronosporomycetes</taxon>
        <taxon>Peronosporales</taxon>
        <taxon>Peronosporaceae</taxon>
        <taxon>Phytophthora</taxon>
    </lineage>
</organism>
<sequence length="121" mass="13572">MRAHIARTVKAKCKAREIAMCVIPGGLTAYLQVGDIGIYKQFKDHLSVGTQGVEGQTVMDNSIAAAGISPIESDWFIWCHDVYGRQFQREWERDKKCEDNLNSGVEEELANVLDDVELVDE</sequence>
<evidence type="ECO:0000313" key="2">
    <source>
        <dbReference type="EMBL" id="GMF40347.1"/>
    </source>
</evidence>
<reference evidence="2" key="1">
    <citation type="submission" date="2023-04" db="EMBL/GenBank/DDBJ databases">
        <title>Phytophthora fragariaefolia NBRC 109709.</title>
        <authorList>
            <person name="Ichikawa N."/>
            <person name="Sato H."/>
            <person name="Tonouchi N."/>
        </authorList>
    </citation>
    <scope>NUCLEOTIDE SEQUENCE</scope>
    <source>
        <strain evidence="2">NBRC 109709</strain>
    </source>
</reference>
<dbReference type="GO" id="GO:0003676">
    <property type="term" value="F:nucleic acid binding"/>
    <property type="evidence" value="ECO:0007669"/>
    <property type="project" value="InterPro"/>
</dbReference>